<evidence type="ECO:0000256" key="8">
    <source>
        <dbReference type="SAM" id="Phobius"/>
    </source>
</evidence>
<dbReference type="Gene3D" id="1.20.1070.10">
    <property type="entry name" value="Rhodopsin 7-helix transmembrane proteins"/>
    <property type="match status" value="1"/>
</dbReference>
<dbReference type="Proteomes" id="UP000663828">
    <property type="component" value="Unassembled WGS sequence"/>
</dbReference>
<dbReference type="PANTHER" id="PTHR24243:SF230">
    <property type="entry name" value="G-PROTEIN COUPLED RECEPTORS FAMILY 1 PROFILE DOMAIN-CONTAINING PROTEIN"/>
    <property type="match status" value="1"/>
</dbReference>
<proteinExistence type="predicted"/>
<evidence type="ECO:0000256" key="6">
    <source>
        <dbReference type="ARBA" id="ARBA00023170"/>
    </source>
</evidence>
<dbReference type="GO" id="GO:0004930">
    <property type="term" value="F:G protein-coupled receptor activity"/>
    <property type="evidence" value="ECO:0007669"/>
    <property type="project" value="UniProtKB-KW"/>
</dbReference>
<dbReference type="EMBL" id="CAJNOR010004355">
    <property type="protein sequence ID" value="CAF1496004.1"/>
    <property type="molecule type" value="Genomic_DNA"/>
</dbReference>
<gene>
    <name evidence="10" type="ORF">EDS130_LOCUS34822</name>
    <name evidence="11" type="ORF">XAT740_LOCUS39368</name>
</gene>
<dbReference type="PANTHER" id="PTHR24243">
    <property type="entry name" value="G-PROTEIN COUPLED RECEPTOR"/>
    <property type="match status" value="1"/>
</dbReference>
<organism evidence="10 13">
    <name type="scientific">Adineta ricciae</name>
    <name type="common">Rotifer</name>
    <dbReference type="NCBI Taxonomy" id="249248"/>
    <lineage>
        <taxon>Eukaryota</taxon>
        <taxon>Metazoa</taxon>
        <taxon>Spiralia</taxon>
        <taxon>Gnathifera</taxon>
        <taxon>Rotifera</taxon>
        <taxon>Eurotatoria</taxon>
        <taxon>Bdelloidea</taxon>
        <taxon>Adinetida</taxon>
        <taxon>Adinetidae</taxon>
        <taxon>Adineta</taxon>
    </lineage>
</organism>
<keyword evidence="5 8" id="KW-0472">Membrane</keyword>
<feature type="transmembrane region" description="Helical" evidence="8">
    <location>
        <begin position="181"/>
        <end position="206"/>
    </location>
</feature>
<feature type="transmembrane region" description="Helical" evidence="8">
    <location>
        <begin position="22"/>
        <end position="40"/>
    </location>
</feature>
<keyword evidence="6" id="KW-0675">Receptor</keyword>
<dbReference type="OrthoDB" id="10020315at2759"/>
<evidence type="ECO:0000313" key="12">
    <source>
        <dbReference type="Proteomes" id="UP000663828"/>
    </source>
</evidence>
<protein>
    <recommendedName>
        <fullName evidence="9">G-protein coupled receptors family 1 profile domain-containing protein</fullName>
    </recommendedName>
</protein>
<name>A0A815JFV1_ADIRI</name>
<dbReference type="EMBL" id="CAJNOJ010000297">
    <property type="protein sequence ID" value="CAF1379149.1"/>
    <property type="molecule type" value="Genomic_DNA"/>
</dbReference>
<keyword evidence="2 8" id="KW-0812">Transmembrane</keyword>
<feature type="transmembrane region" description="Helical" evidence="8">
    <location>
        <begin position="135"/>
        <end position="155"/>
    </location>
</feature>
<dbReference type="AlphaFoldDB" id="A0A815JFV1"/>
<dbReference type="PROSITE" id="PS50262">
    <property type="entry name" value="G_PROTEIN_RECEP_F1_2"/>
    <property type="match status" value="1"/>
</dbReference>
<keyword evidence="3 8" id="KW-1133">Transmembrane helix</keyword>
<dbReference type="InterPro" id="IPR017452">
    <property type="entry name" value="GPCR_Rhodpsn_7TM"/>
</dbReference>
<evidence type="ECO:0000256" key="1">
    <source>
        <dbReference type="ARBA" id="ARBA00004141"/>
    </source>
</evidence>
<reference evidence="10" key="1">
    <citation type="submission" date="2021-02" db="EMBL/GenBank/DDBJ databases">
        <authorList>
            <person name="Nowell W R."/>
        </authorList>
    </citation>
    <scope>NUCLEOTIDE SEQUENCE</scope>
</reference>
<evidence type="ECO:0000259" key="9">
    <source>
        <dbReference type="PROSITE" id="PS50262"/>
    </source>
</evidence>
<evidence type="ECO:0000313" key="11">
    <source>
        <dbReference type="EMBL" id="CAF1496004.1"/>
    </source>
</evidence>
<feature type="transmembrane region" description="Helical" evidence="8">
    <location>
        <begin position="240"/>
        <end position="259"/>
    </location>
</feature>
<feature type="transmembrane region" description="Helical" evidence="8">
    <location>
        <begin position="52"/>
        <end position="73"/>
    </location>
</feature>
<keyword evidence="12" id="KW-1185">Reference proteome</keyword>
<evidence type="ECO:0000256" key="5">
    <source>
        <dbReference type="ARBA" id="ARBA00023136"/>
    </source>
</evidence>
<evidence type="ECO:0000256" key="4">
    <source>
        <dbReference type="ARBA" id="ARBA00023040"/>
    </source>
</evidence>
<sequence length="331" mass="38143">MSSNDTELINFLVNISNNVNRYFPTIIFLIGTIGNILNILTLSQRRLRQIPCVFFFLISSICSLISIDFGLITRVLSGFVVDPTYTIGWFCKFRTFVVFSTRAMVFWLIVMATIDRWLSSSIETSFRRRSSMKNAYRATIFVIFLSMIVYGQLLYCYDANLINAPFKCYAKNYSCQLLADLTFVCFTTIVPILFMLVFGLLTILNIRQSQRRVLQMSITNPQASVVHELQIQTRKNDRSLLRMILVQVFLLGSLTLPQATQRLYAVLVDSSSYSKLQSTIDMFIYNIVLLLTYLASAMQFYIFTLTGGTLFRQALFDLIKSFFDIKHLCQK</sequence>
<dbReference type="SUPFAM" id="SSF81321">
    <property type="entry name" value="Family A G protein-coupled receptor-like"/>
    <property type="match status" value="1"/>
</dbReference>
<evidence type="ECO:0000313" key="10">
    <source>
        <dbReference type="EMBL" id="CAF1379149.1"/>
    </source>
</evidence>
<evidence type="ECO:0000313" key="13">
    <source>
        <dbReference type="Proteomes" id="UP000663852"/>
    </source>
</evidence>
<feature type="transmembrane region" description="Helical" evidence="8">
    <location>
        <begin position="93"/>
        <end position="114"/>
    </location>
</feature>
<keyword evidence="7" id="KW-0807">Transducer</keyword>
<feature type="transmembrane region" description="Helical" evidence="8">
    <location>
        <begin position="283"/>
        <end position="303"/>
    </location>
</feature>
<dbReference type="GO" id="GO:0005886">
    <property type="term" value="C:plasma membrane"/>
    <property type="evidence" value="ECO:0007669"/>
    <property type="project" value="TreeGrafter"/>
</dbReference>
<feature type="domain" description="G-protein coupled receptors family 1 profile" evidence="9">
    <location>
        <begin position="34"/>
        <end position="303"/>
    </location>
</feature>
<keyword evidence="4" id="KW-0297">G-protein coupled receptor</keyword>
<accession>A0A815JFV1</accession>
<evidence type="ECO:0000256" key="3">
    <source>
        <dbReference type="ARBA" id="ARBA00022989"/>
    </source>
</evidence>
<evidence type="ECO:0000256" key="7">
    <source>
        <dbReference type="ARBA" id="ARBA00023224"/>
    </source>
</evidence>
<dbReference type="Proteomes" id="UP000663852">
    <property type="component" value="Unassembled WGS sequence"/>
</dbReference>
<comment type="caution">
    <text evidence="10">The sequence shown here is derived from an EMBL/GenBank/DDBJ whole genome shotgun (WGS) entry which is preliminary data.</text>
</comment>
<evidence type="ECO:0000256" key="2">
    <source>
        <dbReference type="ARBA" id="ARBA00022692"/>
    </source>
</evidence>
<comment type="subcellular location">
    <subcellularLocation>
        <location evidence="1">Membrane</location>
        <topology evidence="1">Multi-pass membrane protein</topology>
    </subcellularLocation>
</comment>